<dbReference type="EMBL" id="CP053538">
    <property type="protein sequence ID" value="QJX48990.1"/>
    <property type="molecule type" value="Genomic_DNA"/>
</dbReference>
<dbReference type="RefSeq" id="WP_171593077.1">
    <property type="nucleotide sequence ID" value="NZ_CP053538.1"/>
</dbReference>
<feature type="compositionally biased region" description="Low complexity" evidence="1">
    <location>
        <begin position="144"/>
        <end position="164"/>
    </location>
</feature>
<dbReference type="KEGG" id="hts:HMJ29_19585"/>
<evidence type="ECO:0000313" key="2">
    <source>
        <dbReference type="EMBL" id="QJX48990.1"/>
    </source>
</evidence>
<reference evidence="2 3" key="1">
    <citation type="submission" date="2020-05" db="EMBL/GenBank/DDBJ databases">
        <title>Complete genome sequence of Hymenobacter sp. TS19 in Coasted Sand Dune.</title>
        <authorList>
            <person name="Lee J.-H."/>
            <person name="Jung J.-H."/>
            <person name="Jeong S."/>
            <person name="Zhao L."/>
            <person name="Kim M.-K."/>
            <person name="Seo H.-S."/>
            <person name="Lim S."/>
        </authorList>
    </citation>
    <scope>NUCLEOTIDE SEQUENCE [LARGE SCALE GENOMIC DNA]</scope>
    <source>
        <strain evidence="2 3">TS19</strain>
    </source>
</reference>
<keyword evidence="3" id="KW-1185">Reference proteome</keyword>
<protein>
    <submittedName>
        <fullName evidence="2">Uncharacterized protein</fullName>
    </submittedName>
</protein>
<evidence type="ECO:0000313" key="3">
    <source>
        <dbReference type="Proteomes" id="UP000501623"/>
    </source>
</evidence>
<feature type="region of interest" description="Disordered" evidence="1">
    <location>
        <begin position="118"/>
        <end position="253"/>
    </location>
</feature>
<feature type="region of interest" description="Disordered" evidence="1">
    <location>
        <begin position="1"/>
        <end position="52"/>
    </location>
</feature>
<proteinExistence type="predicted"/>
<sequence>MESNQSANSTSSREGGNNQANNTAQPSQSSGADNQGTAAKGSSEQQPADGKNWMEYANLQKVVEQLPQGVRDFCTNSWSQMGKSLGQVGDQVNKLSTTQKVAGAVALAGIGYLALRSGKADKPSGIGSMYRGNSSKGNKKSQRGYRAGSYSSASYNSYSSPSDSTTHDSRRMDRAPGQYGELARQNASRAGGSYQSGSSNLSSSSYGSSAGSKASSDYSSTSESQKPSSMSSRGMSYRSSSSSNDELDLGAGV</sequence>
<feature type="compositionally biased region" description="Low complexity" evidence="1">
    <location>
        <begin position="191"/>
        <end position="243"/>
    </location>
</feature>
<evidence type="ECO:0000256" key="1">
    <source>
        <dbReference type="SAM" id="MobiDB-lite"/>
    </source>
</evidence>
<feature type="compositionally biased region" description="Basic and acidic residues" evidence="1">
    <location>
        <begin position="165"/>
        <end position="174"/>
    </location>
</feature>
<dbReference type="Proteomes" id="UP000501623">
    <property type="component" value="Chromosome"/>
</dbReference>
<organism evidence="2 3">
    <name type="scientific">Hymenobacter taeanensis</name>
    <dbReference type="NCBI Taxonomy" id="2735321"/>
    <lineage>
        <taxon>Bacteria</taxon>
        <taxon>Pseudomonadati</taxon>
        <taxon>Bacteroidota</taxon>
        <taxon>Cytophagia</taxon>
        <taxon>Cytophagales</taxon>
        <taxon>Hymenobacteraceae</taxon>
        <taxon>Hymenobacter</taxon>
    </lineage>
</organism>
<accession>A0A6M6BM16</accession>
<name>A0A6M6BM16_9BACT</name>
<feature type="compositionally biased region" description="Polar residues" evidence="1">
    <location>
        <begin position="1"/>
        <end position="46"/>
    </location>
</feature>
<dbReference type="AlphaFoldDB" id="A0A6M6BM16"/>
<gene>
    <name evidence="2" type="ORF">HMJ29_19585</name>
</gene>